<feature type="compositionally biased region" description="Acidic residues" evidence="9">
    <location>
        <begin position="260"/>
        <end position="274"/>
    </location>
</feature>
<feature type="region of interest" description="Disordered" evidence="9">
    <location>
        <begin position="173"/>
        <end position="222"/>
    </location>
</feature>
<keyword evidence="4" id="KW-0256">Endoplasmic reticulum</keyword>
<feature type="domain" description="Signal recognition particle SRP54 helical bundle" evidence="11">
    <location>
        <begin position="303"/>
        <end position="380"/>
    </location>
</feature>
<protein>
    <submittedName>
        <fullName evidence="13">Signal recognition particle receptor subunit alpha-like</fullName>
    </submittedName>
</protein>
<dbReference type="SUPFAM" id="SSF52540">
    <property type="entry name" value="P-loop containing nucleoside triphosphate hydrolases"/>
    <property type="match status" value="1"/>
</dbReference>
<feature type="compositionally biased region" description="Basic and acidic residues" evidence="9">
    <location>
        <begin position="123"/>
        <end position="141"/>
    </location>
</feature>
<dbReference type="SUPFAM" id="SSF64356">
    <property type="entry name" value="SNARE-like"/>
    <property type="match status" value="1"/>
</dbReference>
<dbReference type="InterPro" id="IPR013822">
    <property type="entry name" value="Signal_recog_particl_SRP54_hlx"/>
</dbReference>
<accession>A0ABM1ELR1</accession>
<reference evidence="13" key="1">
    <citation type="submission" date="2025-08" db="UniProtKB">
        <authorList>
            <consortium name="RefSeq"/>
        </authorList>
    </citation>
    <scope>IDENTIFICATION</scope>
</reference>
<dbReference type="InterPro" id="IPR000897">
    <property type="entry name" value="SRP54_GTPase_dom"/>
</dbReference>
<dbReference type="InterPro" id="IPR036225">
    <property type="entry name" value="SRP/SRP_N"/>
</dbReference>
<dbReference type="GeneID" id="106813503"/>
<dbReference type="RefSeq" id="XP_014673132.1">
    <property type="nucleotide sequence ID" value="XM_014817646.1"/>
</dbReference>
<feature type="domain" description="SRP54-type proteins GTP-binding" evidence="10">
    <location>
        <begin position="401"/>
        <end position="490"/>
    </location>
</feature>
<proteinExistence type="inferred from homology"/>
<dbReference type="PANTHER" id="PTHR43134:SF1">
    <property type="entry name" value="SIGNAL RECOGNITION PARTICLE RECEPTOR SUBUNIT ALPHA"/>
    <property type="match status" value="1"/>
</dbReference>
<evidence type="ECO:0000256" key="5">
    <source>
        <dbReference type="ARBA" id="ARBA00023134"/>
    </source>
</evidence>
<dbReference type="Pfam" id="PF04086">
    <property type="entry name" value="SRP-alpha_N"/>
    <property type="match status" value="1"/>
</dbReference>
<evidence type="ECO:0000313" key="12">
    <source>
        <dbReference type="Proteomes" id="UP000695022"/>
    </source>
</evidence>
<feature type="compositionally biased region" description="Basic and acidic residues" evidence="9">
    <location>
        <begin position="173"/>
        <end position="192"/>
    </location>
</feature>
<evidence type="ECO:0000259" key="10">
    <source>
        <dbReference type="SMART" id="SM00962"/>
    </source>
</evidence>
<evidence type="ECO:0000256" key="7">
    <source>
        <dbReference type="ARBA" id="ARBA00023170"/>
    </source>
</evidence>
<dbReference type="SMART" id="SM00963">
    <property type="entry name" value="SRP54_N"/>
    <property type="match status" value="1"/>
</dbReference>
<keyword evidence="5" id="KW-0342">GTP-binding</keyword>
<keyword evidence="3" id="KW-0547">Nucleotide-binding</keyword>
<dbReference type="Proteomes" id="UP000695022">
    <property type="component" value="Unplaced"/>
</dbReference>
<dbReference type="InterPro" id="IPR042101">
    <property type="entry name" value="SRP54_N_sf"/>
</dbReference>
<keyword evidence="7" id="KW-0675">Receptor</keyword>
<dbReference type="Gene3D" id="3.30.450.60">
    <property type="match status" value="1"/>
</dbReference>
<dbReference type="Pfam" id="PF00448">
    <property type="entry name" value="SRP54"/>
    <property type="match status" value="1"/>
</dbReference>
<dbReference type="InterPro" id="IPR011012">
    <property type="entry name" value="Longin-like_dom_sf"/>
</dbReference>
<feature type="non-terminal residue" evidence="13">
    <location>
        <position position="1"/>
    </location>
</feature>
<dbReference type="Gene3D" id="1.20.120.140">
    <property type="entry name" value="Signal recognition particle SRP54, nucleotide-binding domain"/>
    <property type="match status" value="1"/>
</dbReference>
<feature type="region of interest" description="Disordered" evidence="9">
    <location>
        <begin position="123"/>
        <end position="144"/>
    </location>
</feature>
<dbReference type="InterPro" id="IPR007222">
    <property type="entry name" value="Sig_recog_particle_rcpt_asu_N"/>
</dbReference>
<dbReference type="SUPFAM" id="SSF47364">
    <property type="entry name" value="Domain of the SRP/SRP receptor G-proteins"/>
    <property type="match status" value="1"/>
</dbReference>
<comment type="subcellular location">
    <subcellularLocation>
        <location evidence="8">Endomembrane system</location>
        <topology evidence="8">Peripheral membrane protein</topology>
        <orientation evidence="8">Cytoplasmic side</orientation>
    </subcellularLocation>
    <subcellularLocation>
        <location evidence="1">Endoplasmic reticulum membrane</location>
    </subcellularLocation>
</comment>
<dbReference type="PANTHER" id="PTHR43134">
    <property type="entry name" value="SIGNAL RECOGNITION PARTICLE RECEPTOR SUBUNIT ALPHA"/>
    <property type="match status" value="1"/>
</dbReference>
<dbReference type="SMART" id="SM00962">
    <property type="entry name" value="SRP54"/>
    <property type="match status" value="1"/>
</dbReference>
<comment type="similarity">
    <text evidence="2">Belongs to the GTP-binding SRP family.</text>
</comment>
<keyword evidence="6" id="KW-0472">Membrane</keyword>
<evidence type="ECO:0000256" key="3">
    <source>
        <dbReference type="ARBA" id="ARBA00022741"/>
    </source>
</evidence>
<evidence type="ECO:0000256" key="2">
    <source>
        <dbReference type="ARBA" id="ARBA00008531"/>
    </source>
</evidence>
<dbReference type="Gene3D" id="3.40.50.300">
    <property type="entry name" value="P-loop containing nucleotide triphosphate hydrolases"/>
    <property type="match status" value="1"/>
</dbReference>
<evidence type="ECO:0000313" key="13">
    <source>
        <dbReference type="RefSeq" id="XP_014673132.1"/>
    </source>
</evidence>
<evidence type="ECO:0000256" key="1">
    <source>
        <dbReference type="ARBA" id="ARBA00004586"/>
    </source>
</evidence>
<dbReference type="CDD" id="cd14826">
    <property type="entry name" value="SR_alpha_SRX"/>
    <property type="match status" value="1"/>
</dbReference>
<keyword evidence="12" id="KW-1185">Reference proteome</keyword>
<feature type="compositionally biased region" description="Basic and acidic residues" evidence="9">
    <location>
        <begin position="199"/>
        <end position="220"/>
    </location>
</feature>
<dbReference type="Pfam" id="PF02881">
    <property type="entry name" value="SRP54_N"/>
    <property type="match status" value="1"/>
</dbReference>
<gene>
    <name evidence="13" type="primary">LOC106813503</name>
</gene>
<evidence type="ECO:0000256" key="8">
    <source>
        <dbReference type="ARBA" id="ARBA00029433"/>
    </source>
</evidence>
<evidence type="ECO:0000256" key="6">
    <source>
        <dbReference type="ARBA" id="ARBA00023136"/>
    </source>
</evidence>
<sequence length="493" mass="55080">VNALIRTVLLQERTGSNTFGYDGLTLQYKLDNEFELVFVVAYQKILQLSYIDKFLDCIHLEFRDKYKDDLLEGNTIGNFSFADEFTRVLRSVEEMSKRKAKAPKKMKTYEQSVKSQKTVASMIERKDDVKSAPKPTKEVSKKPVAMAAAPLAANGGSPPSEQDQILINRMKFFEKQQPRPKPKEKALSDKKSPKANAVETKKSKQARQWEHGGTNKDIHVLDFSNKEQQQNGTENNLENITAERVRLVGKMKGEIKGMEVESDEEEEEEEVQEEEVVKEVTVKGSPSKGASTAKGQPAAGFGMFNVFKSLVGSKVISDEDMRPVLDRMRDHLIGKNVAIDIADQLCQSVGKKLEGKVLGTFSGVASTVRASLTEACMQILLPQRRVDILRDVMEAQRTRRPYTVTFCGVNGVGKSTNLAKVTFWLVENGFRVLIAACDTFRAGAVEQLRTHTRHLNALHPPDTHAGVQMVQLYEKGYGKDAAGIAMEAINYDR</sequence>
<evidence type="ECO:0000259" key="11">
    <source>
        <dbReference type="SMART" id="SM00963"/>
    </source>
</evidence>
<feature type="region of interest" description="Disordered" evidence="9">
    <location>
        <begin position="257"/>
        <end position="295"/>
    </location>
</feature>
<evidence type="ECO:0000256" key="4">
    <source>
        <dbReference type="ARBA" id="ARBA00022824"/>
    </source>
</evidence>
<name>A0ABM1ELR1_PRICU</name>
<organism evidence="12 13">
    <name type="scientific">Priapulus caudatus</name>
    <name type="common">Priapulid worm</name>
    <dbReference type="NCBI Taxonomy" id="37621"/>
    <lineage>
        <taxon>Eukaryota</taxon>
        <taxon>Metazoa</taxon>
        <taxon>Ecdysozoa</taxon>
        <taxon>Scalidophora</taxon>
        <taxon>Priapulida</taxon>
        <taxon>Priapulimorpha</taxon>
        <taxon>Priapulimorphida</taxon>
        <taxon>Priapulidae</taxon>
        <taxon>Priapulus</taxon>
    </lineage>
</organism>
<dbReference type="InterPro" id="IPR027417">
    <property type="entry name" value="P-loop_NTPase"/>
</dbReference>
<evidence type="ECO:0000256" key="9">
    <source>
        <dbReference type="SAM" id="MobiDB-lite"/>
    </source>
</evidence>